<feature type="region of interest" description="Disordered" evidence="5">
    <location>
        <begin position="819"/>
        <end position="936"/>
    </location>
</feature>
<feature type="compositionally biased region" description="Low complexity" evidence="5">
    <location>
        <begin position="911"/>
        <end position="936"/>
    </location>
</feature>
<feature type="compositionally biased region" description="Polar residues" evidence="5">
    <location>
        <begin position="458"/>
        <end position="468"/>
    </location>
</feature>
<dbReference type="Gene3D" id="3.30.40.10">
    <property type="entry name" value="Zinc/RING finger domain, C3HC4 (zinc finger)"/>
    <property type="match status" value="1"/>
</dbReference>
<evidence type="ECO:0000256" key="1">
    <source>
        <dbReference type="ARBA" id="ARBA00022723"/>
    </source>
</evidence>
<evidence type="ECO:0000313" key="8">
    <source>
        <dbReference type="Proteomes" id="UP000321518"/>
    </source>
</evidence>
<feature type="compositionally biased region" description="Low complexity" evidence="5">
    <location>
        <begin position="861"/>
        <end position="870"/>
    </location>
</feature>
<evidence type="ECO:0000259" key="6">
    <source>
        <dbReference type="PROSITE" id="PS50016"/>
    </source>
</evidence>
<feature type="region of interest" description="Disordered" evidence="5">
    <location>
        <begin position="262"/>
        <end position="284"/>
    </location>
</feature>
<dbReference type="EMBL" id="BJWK01000001">
    <property type="protein sequence ID" value="GEM06594.1"/>
    <property type="molecule type" value="Genomic_DNA"/>
</dbReference>
<dbReference type="OrthoDB" id="303107at2759"/>
<dbReference type="SMART" id="SM00249">
    <property type="entry name" value="PHD"/>
    <property type="match status" value="1"/>
</dbReference>
<dbReference type="AlphaFoldDB" id="A0A511KAY5"/>
<feature type="region of interest" description="Disordered" evidence="5">
    <location>
        <begin position="412"/>
        <end position="483"/>
    </location>
</feature>
<reference evidence="7 8" key="1">
    <citation type="submission" date="2019-07" db="EMBL/GenBank/DDBJ databases">
        <title>Rhodotorula toruloides NBRC10032 genome sequencing.</title>
        <authorList>
            <person name="Shida Y."/>
            <person name="Takaku H."/>
            <person name="Ogasawara W."/>
            <person name="Mori K."/>
        </authorList>
    </citation>
    <scope>NUCLEOTIDE SEQUENCE [LARGE SCALE GENOMIC DNA]</scope>
    <source>
        <strain evidence="7 8">NBRC10032</strain>
    </source>
</reference>
<dbReference type="PROSITE" id="PS50016">
    <property type="entry name" value="ZF_PHD_2"/>
    <property type="match status" value="1"/>
</dbReference>
<feature type="domain" description="PHD-type" evidence="6">
    <location>
        <begin position="757"/>
        <end position="819"/>
    </location>
</feature>
<keyword evidence="1" id="KW-0479">Metal-binding</keyword>
<dbReference type="GO" id="GO:0031213">
    <property type="term" value="C:RSF complex"/>
    <property type="evidence" value="ECO:0007669"/>
    <property type="project" value="InterPro"/>
</dbReference>
<dbReference type="InterPro" id="IPR028938">
    <property type="entry name" value="Rsf1-like"/>
</dbReference>
<evidence type="ECO:0000256" key="2">
    <source>
        <dbReference type="ARBA" id="ARBA00022771"/>
    </source>
</evidence>
<feature type="region of interest" description="Disordered" evidence="5">
    <location>
        <begin position="358"/>
        <end position="395"/>
    </location>
</feature>
<organism evidence="7 8">
    <name type="scientific">Rhodotorula toruloides</name>
    <name type="common">Yeast</name>
    <name type="synonym">Rhodosporidium toruloides</name>
    <dbReference type="NCBI Taxonomy" id="5286"/>
    <lineage>
        <taxon>Eukaryota</taxon>
        <taxon>Fungi</taxon>
        <taxon>Dikarya</taxon>
        <taxon>Basidiomycota</taxon>
        <taxon>Pucciniomycotina</taxon>
        <taxon>Microbotryomycetes</taxon>
        <taxon>Sporidiobolales</taxon>
        <taxon>Sporidiobolaceae</taxon>
        <taxon>Rhodotorula</taxon>
    </lineage>
</organism>
<dbReference type="PANTHER" id="PTHR14296:SF3">
    <property type="entry name" value="DIKAR, ISOFORM F"/>
    <property type="match status" value="1"/>
</dbReference>
<dbReference type="PANTHER" id="PTHR14296">
    <property type="entry name" value="REMODELING AND SPACING FACTOR 1"/>
    <property type="match status" value="1"/>
</dbReference>
<keyword evidence="3" id="KW-0862">Zinc</keyword>
<dbReference type="InterPro" id="IPR013083">
    <property type="entry name" value="Znf_RING/FYVE/PHD"/>
</dbReference>
<evidence type="ECO:0000256" key="5">
    <source>
        <dbReference type="SAM" id="MobiDB-lite"/>
    </source>
</evidence>
<feature type="compositionally biased region" description="Basic and acidic residues" evidence="5">
    <location>
        <begin position="680"/>
        <end position="723"/>
    </location>
</feature>
<feature type="compositionally biased region" description="Basic and acidic residues" evidence="5">
    <location>
        <begin position="623"/>
        <end position="662"/>
    </location>
</feature>
<gene>
    <name evidence="7" type="ORF">Rt10032_c01g0611</name>
</gene>
<feature type="region of interest" description="Disordered" evidence="5">
    <location>
        <begin position="545"/>
        <end position="739"/>
    </location>
</feature>
<evidence type="ECO:0000313" key="7">
    <source>
        <dbReference type="EMBL" id="GEM06594.1"/>
    </source>
</evidence>
<sequence length="974" mass="107599">MSTALSDQEIAVGLRKLRTDFRTAAIAHFSVLFLHHLGGTFNTSDFELDLLGVKPDAQIPALLGKILNTLANDRNTNSTNWLSALRRSYNRRVGREDNPFYSWHRVPGSVVEAERAIERAREEAEYDAYMAAKAGGASGSGEGASAIKDVKEEEEEPAEKSIFADAEDKLRQAEKALYRRAGKKKAGTPFTVGESDDAIAARIKEEESAAREDGSLVREAGAADVNLSGKTAEANVPVTEAALDDGFNAELADVIAQDAAEGAFQDQQAEAKKEEGAEDGEEEWYEEQRAVEWKDLSLETKLDAIYNVCEWHMVDPAQQFRKYLQWDGEAAWRLDPVGTDSEGNKYFHTADDRLWLQREPPAADPSNPSDQPVRKPRTLLGLRAGPRDKSKKGTVTGVVRFKLKKNAETGAFEQVAEDDESRPLSSGVKGEVGEEDVKMGGSGPTSDAVKGEDDEGSNLGSPALSSSKKLADEPVVEQEMPSWEKQYWEERQRAENTPGFVEWEAVCTTLDDWRAFPERFAKSTHPDEVKLRELVSLELIPAVEQGIEDEKQRREEERLAEEAKSAELAAQLSKRSSSRVAGVDEDGNLISERPTRAARQQVRSYADDGLSEFVPPDSGTPKAESREDRLRKREEERKRLEEEQERKLMEELREQERQEAMEKNGGVLPFELMNDDERAEYERQQEKDRKRLEAEEKKRQKDEAKRARARERRAERKAERDAEAAADAEAEAAVAPPPPAAVLPIPPADAGADDSWYLDCEICGTAGWNYDDGLGLICCDSCEDWQHLPCHQQADALAGRIIPYEDEEFKWICGHCKGTRKRRQRPPKPPAGSPPQLVYPPHPLEPVAGQKRKASVSNGNKGAAAAQAAAKKPKATKSNGQSIPYGHGGHPLYHPSAYQHPQAVQSPTYGSASPTAPTPTPAAAAASPAQQQQNASMSYEELKAAIESNPALMAQLPQEYQLHFSQLLGLPLPS</sequence>
<dbReference type="GO" id="GO:0006355">
    <property type="term" value="P:regulation of DNA-templated transcription"/>
    <property type="evidence" value="ECO:0007669"/>
    <property type="project" value="InterPro"/>
</dbReference>
<comment type="caution">
    <text evidence="7">The sequence shown here is derived from an EMBL/GenBank/DDBJ whole genome shotgun (WGS) entry which is preliminary data.</text>
</comment>
<feature type="region of interest" description="Disordered" evidence="5">
    <location>
        <begin position="134"/>
        <end position="166"/>
    </location>
</feature>
<dbReference type="PROSITE" id="PS01359">
    <property type="entry name" value="ZF_PHD_1"/>
    <property type="match status" value="1"/>
</dbReference>
<protein>
    <submittedName>
        <fullName evidence="7">Zinc finger, PHD-type protein</fullName>
    </submittedName>
</protein>
<feature type="compositionally biased region" description="Pro residues" evidence="5">
    <location>
        <begin position="827"/>
        <end position="844"/>
    </location>
</feature>
<evidence type="ECO:0000256" key="3">
    <source>
        <dbReference type="ARBA" id="ARBA00022833"/>
    </source>
</evidence>
<dbReference type="InterPro" id="IPR019786">
    <property type="entry name" value="Zinc_finger_PHD-type_CS"/>
</dbReference>
<proteinExistence type="predicted"/>
<name>A0A511KAY5_RHOTO</name>
<feature type="compositionally biased region" description="Basic and acidic residues" evidence="5">
    <location>
        <begin position="548"/>
        <end position="565"/>
    </location>
</feature>
<dbReference type="Proteomes" id="UP000321518">
    <property type="component" value="Unassembled WGS sequence"/>
</dbReference>
<dbReference type="InterPro" id="IPR001965">
    <property type="entry name" value="Znf_PHD"/>
</dbReference>
<dbReference type="InterPro" id="IPR011011">
    <property type="entry name" value="Znf_FYVE_PHD"/>
</dbReference>
<evidence type="ECO:0000256" key="4">
    <source>
        <dbReference type="PROSITE-ProRule" id="PRU00146"/>
    </source>
</evidence>
<keyword evidence="2 4" id="KW-0863">Zinc-finger</keyword>
<dbReference type="SUPFAM" id="SSF57903">
    <property type="entry name" value="FYVE/PHD zinc finger"/>
    <property type="match status" value="1"/>
</dbReference>
<accession>A0A511KAY5</accession>
<dbReference type="InterPro" id="IPR019787">
    <property type="entry name" value="Znf_PHD-finger"/>
</dbReference>
<dbReference type="GO" id="GO:0008270">
    <property type="term" value="F:zinc ion binding"/>
    <property type="evidence" value="ECO:0007669"/>
    <property type="project" value="UniProtKB-KW"/>
</dbReference>